<gene>
    <name evidence="7" type="ORF">H4Q32_023425</name>
</gene>
<dbReference type="PANTHER" id="PTHR10901:SF5">
    <property type="entry name" value="LEIOMODIN-1"/>
    <property type="match status" value="1"/>
</dbReference>
<feature type="compositionally biased region" description="Basic and acidic residues" evidence="5">
    <location>
        <begin position="347"/>
        <end position="358"/>
    </location>
</feature>
<evidence type="ECO:0000313" key="8">
    <source>
        <dbReference type="Proteomes" id="UP000830375"/>
    </source>
</evidence>
<dbReference type="Pfam" id="PF02466">
    <property type="entry name" value="Tim17"/>
    <property type="match status" value="1"/>
</dbReference>
<evidence type="ECO:0000256" key="3">
    <source>
        <dbReference type="ARBA" id="ARBA00022490"/>
    </source>
</evidence>
<evidence type="ECO:0000313" key="7">
    <source>
        <dbReference type="EMBL" id="KAI2659190.1"/>
    </source>
</evidence>
<keyword evidence="3" id="KW-0963">Cytoplasm</keyword>
<accession>A0ABQ8M995</accession>
<evidence type="ECO:0000256" key="5">
    <source>
        <dbReference type="SAM" id="MobiDB-lite"/>
    </source>
</evidence>
<protein>
    <submittedName>
        <fullName evidence="7">Mitochondrial import inner membrane translocase subunit Tim17-A</fullName>
    </submittedName>
</protein>
<keyword evidence="4" id="KW-0206">Cytoskeleton</keyword>
<keyword evidence="8" id="KW-1185">Reference proteome</keyword>
<feature type="region of interest" description="Disordered" evidence="5">
    <location>
        <begin position="538"/>
        <end position="663"/>
    </location>
</feature>
<comment type="caution">
    <text evidence="7">The sequence shown here is derived from an EMBL/GenBank/DDBJ whole genome shotgun (WGS) entry which is preliminary data.</text>
</comment>
<reference evidence="7 8" key="1">
    <citation type="submission" date="2022-01" db="EMBL/GenBank/DDBJ databases">
        <title>A high-quality chromosome-level genome assembly of rohu carp, Labeo rohita.</title>
        <authorList>
            <person name="Arick M.A. II"/>
            <person name="Hsu C.-Y."/>
            <person name="Magbanua Z."/>
            <person name="Pechanova O."/>
            <person name="Grover C."/>
            <person name="Miller E."/>
            <person name="Thrash A."/>
            <person name="Ezzel L."/>
            <person name="Alam S."/>
            <person name="Benzie J."/>
            <person name="Hamilton M."/>
            <person name="Karsi A."/>
            <person name="Lawrence M.L."/>
            <person name="Peterson D.G."/>
        </authorList>
    </citation>
    <scope>NUCLEOTIDE SEQUENCE [LARGE SCALE GENOMIC DNA]</scope>
    <source>
        <strain evidence="8">BAU-BD-2019</strain>
        <tissue evidence="7">Blood</tissue>
    </source>
</reference>
<evidence type="ECO:0000256" key="2">
    <source>
        <dbReference type="ARBA" id="ARBA00004245"/>
    </source>
</evidence>
<dbReference type="InterPro" id="IPR004934">
    <property type="entry name" value="TMOD"/>
</dbReference>
<dbReference type="Proteomes" id="UP000830375">
    <property type="component" value="Unassembled WGS sequence"/>
</dbReference>
<sequence>MSRRKVRGLTKTGRQVSEDPDLDNLLSNLSPEEMEELQKEVSVVPDPDPSEIIIVDQTDLKPNAPVKKETQQSSQTDDFRSRFQRNLSTEGEPKKESRKQEYLRKMGLSQEKNTSVSDGKDEGLQTSTSSFSKHDGRMEDKARRVTEGTKDDKFGPTAHSRKDEESEKKVEVKEQNDGSKFKDRREMRESSSSKTKELISKLQEKKEDSKEKNRKEDSRKRESGESKAKEMISRIKEKEEKERERKEEIRKREENKTKGYTSRLEEKQNQVLEDKTKEEKKDTEENQTRRLSEKVKDGPLLEVKGPPENKEKEPAKANENMRKPQECNAKPSDERTGDVQKQNQIENEVHEPIKEEKIGNCVSDTISKSKTKEEEEEDESASMFDEDLEKVRRNDPSMTDLNVNNSEVIKTKTLIQFAEALKNNTHIKVFSLANCRADDHVAYAIAETLRNNKSITSVNLDSNLLTSKGVMALIRALQHNSTLTELRFHNQRHIVGGKSEMEMTKILKENTTLLKLGYHFELAGPRMTMTNILSRNMDRQRQKRLQEQKQAQAQGSGDKKDSLEVPKPGFGKSSPKASPRPSPIPSPIPSPAPSPKLTHKKRVSGLGGGPPPPPPPPGGPPPPPPPMLDGDFLKNSLTPVSQRKLDDRSGGRGGAQNSRDQLLASIRGSNIKQLKKKKDRNERTDISQTLRRSLLRIFHTESYCCPIVWKTCKDSYTIECTASTQESLYKIHWTIERNGSVVQSWVLRGFSGLWNCRVDALLLVEILPLEGPLYKEHKERHRKRTRGQPDVIRRNSTWVITPWRIVDDCGGAFTMGAIGGGIFQAVKGFRNSPSGMSHRMRGSLTAIRTRAPQLGGSFAVWGGLFSMIDCGLVKVRGKEDPWNSITSGAMTGAILAARNGPVAMVGSAAMGGILLALIEGAGILLTRFASAQFPTGPQFAEEPAPMPASSFGDYRQYQ</sequence>
<feature type="region of interest" description="Disordered" evidence="5">
    <location>
        <begin position="55"/>
        <end position="388"/>
    </location>
</feature>
<dbReference type="InterPro" id="IPR003124">
    <property type="entry name" value="WH2_dom"/>
</dbReference>
<dbReference type="InterPro" id="IPR032675">
    <property type="entry name" value="LRR_dom_sf"/>
</dbReference>
<feature type="compositionally biased region" description="Basic and acidic residues" evidence="5">
    <location>
        <begin position="132"/>
        <end position="338"/>
    </location>
</feature>
<evidence type="ECO:0000259" key="6">
    <source>
        <dbReference type="PROSITE" id="PS51082"/>
    </source>
</evidence>
<feature type="compositionally biased region" description="Pro residues" evidence="5">
    <location>
        <begin position="578"/>
        <end position="594"/>
    </location>
</feature>
<feature type="compositionally biased region" description="Basic and acidic residues" evidence="5">
    <location>
        <begin position="91"/>
        <end position="104"/>
    </location>
</feature>
<dbReference type="Gene3D" id="3.80.10.10">
    <property type="entry name" value="Ribonuclease Inhibitor"/>
    <property type="match status" value="1"/>
</dbReference>
<feature type="region of interest" description="Disordered" evidence="5">
    <location>
        <begin position="939"/>
        <end position="958"/>
    </location>
</feature>
<feature type="region of interest" description="Disordered" evidence="5">
    <location>
        <begin position="1"/>
        <end position="26"/>
    </location>
</feature>
<dbReference type="PROSITE" id="PS51082">
    <property type="entry name" value="WH2"/>
    <property type="match status" value="1"/>
</dbReference>
<feature type="compositionally biased region" description="Pro residues" evidence="5">
    <location>
        <begin position="609"/>
        <end position="627"/>
    </location>
</feature>
<feature type="compositionally biased region" description="Acidic residues" evidence="5">
    <location>
        <begin position="374"/>
        <end position="388"/>
    </location>
</feature>
<dbReference type="SUPFAM" id="SSF52047">
    <property type="entry name" value="RNI-like"/>
    <property type="match status" value="1"/>
</dbReference>
<name>A0ABQ8M995_LABRO</name>
<dbReference type="EMBL" id="JACTAM010000011">
    <property type="protein sequence ID" value="KAI2659190.1"/>
    <property type="molecule type" value="Genomic_DNA"/>
</dbReference>
<evidence type="ECO:0000256" key="4">
    <source>
        <dbReference type="ARBA" id="ARBA00023212"/>
    </source>
</evidence>
<feature type="domain" description="WH2" evidence="6">
    <location>
        <begin position="658"/>
        <end position="677"/>
    </location>
</feature>
<evidence type="ECO:0000256" key="1">
    <source>
        <dbReference type="ARBA" id="ARBA00004204"/>
    </source>
</evidence>
<comment type="subcellular location">
    <subcellularLocation>
        <location evidence="2">Cytoplasm</location>
        <location evidence="2">Cytoskeleton</location>
    </subcellularLocation>
    <subcellularLocation>
        <location evidence="1">Cytoplasm</location>
        <location evidence="1">Myofibril</location>
        <location evidence="1">Sarcomere</location>
    </subcellularLocation>
</comment>
<organism evidence="7 8">
    <name type="scientific">Labeo rohita</name>
    <name type="common">Indian major carp</name>
    <name type="synonym">Cyprinus rohita</name>
    <dbReference type="NCBI Taxonomy" id="84645"/>
    <lineage>
        <taxon>Eukaryota</taxon>
        <taxon>Metazoa</taxon>
        <taxon>Chordata</taxon>
        <taxon>Craniata</taxon>
        <taxon>Vertebrata</taxon>
        <taxon>Euteleostomi</taxon>
        <taxon>Actinopterygii</taxon>
        <taxon>Neopterygii</taxon>
        <taxon>Teleostei</taxon>
        <taxon>Ostariophysi</taxon>
        <taxon>Cypriniformes</taxon>
        <taxon>Cyprinidae</taxon>
        <taxon>Labeoninae</taxon>
        <taxon>Labeonini</taxon>
        <taxon>Labeo</taxon>
    </lineage>
</organism>
<dbReference type="PANTHER" id="PTHR10901">
    <property type="entry name" value="TROPOMODULIN"/>
    <property type="match status" value="1"/>
</dbReference>
<feature type="compositionally biased region" description="Basic and acidic residues" evidence="5">
    <location>
        <begin position="538"/>
        <end position="547"/>
    </location>
</feature>
<proteinExistence type="predicted"/>